<name>A0A917ZQJ7_9ACTN</name>
<dbReference type="AlphaFoldDB" id="A0A917ZQJ7"/>
<evidence type="ECO:0000313" key="2">
    <source>
        <dbReference type="Proteomes" id="UP000641932"/>
    </source>
</evidence>
<proteinExistence type="predicted"/>
<gene>
    <name evidence="1" type="ORF">GCM10012280_30740</name>
</gene>
<reference evidence="1" key="2">
    <citation type="submission" date="2020-09" db="EMBL/GenBank/DDBJ databases">
        <authorList>
            <person name="Sun Q."/>
            <person name="Zhou Y."/>
        </authorList>
    </citation>
    <scope>NUCLEOTIDE SEQUENCE</scope>
    <source>
        <strain evidence="1">CGMCC 4.7201</strain>
    </source>
</reference>
<dbReference type="EMBL" id="BMMS01000012">
    <property type="protein sequence ID" value="GGO88886.1"/>
    <property type="molecule type" value="Genomic_DNA"/>
</dbReference>
<evidence type="ECO:0000313" key="1">
    <source>
        <dbReference type="EMBL" id="GGO88886.1"/>
    </source>
</evidence>
<organism evidence="1 2">
    <name type="scientific">Wenjunlia tyrosinilytica</name>
    <dbReference type="NCBI Taxonomy" id="1544741"/>
    <lineage>
        <taxon>Bacteria</taxon>
        <taxon>Bacillati</taxon>
        <taxon>Actinomycetota</taxon>
        <taxon>Actinomycetes</taxon>
        <taxon>Kitasatosporales</taxon>
        <taxon>Streptomycetaceae</taxon>
        <taxon>Wenjunlia</taxon>
    </lineage>
</organism>
<sequence length="142" mass="15696">MPLLRLFGADGREAEGLSRVGVRARIEVARTDHHAEAGDRDEERGAEAAVSVLPRSARHLAWRRSSAHSMAVVAVCLTMPSPPAKRHWIGSKTYLLAHVSAQAILSPLRTIAEPMDAQRAIDRRRERVIRDSLTPPAPTKER</sequence>
<dbReference type="Proteomes" id="UP000641932">
    <property type="component" value="Unassembled WGS sequence"/>
</dbReference>
<keyword evidence="2" id="KW-1185">Reference proteome</keyword>
<accession>A0A917ZQJ7</accession>
<comment type="caution">
    <text evidence="1">The sequence shown here is derived from an EMBL/GenBank/DDBJ whole genome shotgun (WGS) entry which is preliminary data.</text>
</comment>
<protein>
    <submittedName>
        <fullName evidence="1">Uncharacterized protein</fullName>
    </submittedName>
</protein>
<reference evidence="1" key="1">
    <citation type="journal article" date="2014" name="Int. J. Syst. Evol. Microbiol.">
        <title>Complete genome sequence of Corynebacterium casei LMG S-19264T (=DSM 44701T), isolated from a smear-ripened cheese.</title>
        <authorList>
            <consortium name="US DOE Joint Genome Institute (JGI-PGF)"/>
            <person name="Walter F."/>
            <person name="Albersmeier A."/>
            <person name="Kalinowski J."/>
            <person name="Ruckert C."/>
        </authorList>
    </citation>
    <scope>NUCLEOTIDE SEQUENCE</scope>
    <source>
        <strain evidence="1">CGMCC 4.7201</strain>
    </source>
</reference>